<dbReference type="GO" id="GO:0022857">
    <property type="term" value="F:transmembrane transporter activity"/>
    <property type="evidence" value="ECO:0007669"/>
    <property type="project" value="InterPro"/>
</dbReference>
<feature type="transmembrane region" description="Helical" evidence="5">
    <location>
        <begin position="186"/>
        <end position="206"/>
    </location>
</feature>
<organism evidence="7 8">
    <name type="scientific">Aspergillus avenaceus</name>
    <dbReference type="NCBI Taxonomy" id="36643"/>
    <lineage>
        <taxon>Eukaryota</taxon>
        <taxon>Fungi</taxon>
        <taxon>Dikarya</taxon>
        <taxon>Ascomycota</taxon>
        <taxon>Pezizomycotina</taxon>
        <taxon>Eurotiomycetes</taxon>
        <taxon>Eurotiomycetidae</taxon>
        <taxon>Eurotiales</taxon>
        <taxon>Aspergillaceae</taxon>
        <taxon>Aspergillus</taxon>
        <taxon>Aspergillus subgen. Circumdati</taxon>
    </lineage>
</organism>
<evidence type="ECO:0000313" key="8">
    <source>
        <dbReference type="Proteomes" id="UP000325780"/>
    </source>
</evidence>
<evidence type="ECO:0000256" key="3">
    <source>
        <dbReference type="ARBA" id="ARBA00022989"/>
    </source>
</evidence>
<feature type="transmembrane region" description="Helical" evidence="5">
    <location>
        <begin position="412"/>
        <end position="432"/>
    </location>
</feature>
<keyword evidence="8" id="KW-1185">Reference proteome</keyword>
<dbReference type="Pfam" id="PF07690">
    <property type="entry name" value="MFS_1"/>
    <property type="match status" value="1"/>
</dbReference>
<evidence type="ECO:0000256" key="1">
    <source>
        <dbReference type="ARBA" id="ARBA00004141"/>
    </source>
</evidence>
<comment type="subcellular location">
    <subcellularLocation>
        <location evidence="1">Membrane</location>
        <topology evidence="1">Multi-pass membrane protein</topology>
    </subcellularLocation>
</comment>
<dbReference type="Proteomes" id="UP000325780">
    <property type="component" value="Unassembled WGS sequence"/>
</dbReference>
<name>A0A5N6TNT3_ASPAV</name>
<dbReference type="PANTHER" id="PTHR23507:SF1">
    <property type="entry name" value="FI18259P1-RELATED"/>
    <property type="match status" value="1"/>
</dbReference>
<feature type="domain" description="Major facilitator superfamily (MFS) profile" evidence="6">
    <location>
        <begin position="1"/>
        <end position="436"/>
    </location>
</feature>
<sequence length="469" mass="50482">MVPILLPNQKPSIARHTAFYLQFYSGWGECLPQCAHDTAHGKQPMKLCKTDQIQAELAYLNGSLTLVEAVVCLIAAFPFGVLADIIGRKSIIFLSAVGSLLSLTLTLAILALPGMIPTQYILVSPLFNALGGGGTVLVANLYSILSDVVAETDRASAFFIMTLASLVGASIGPAISARLMEAFSPWVPVLLGFFVVPIGVGVLVFIPETFPLSRQGSTSEANNVVPERPQHRTLKPQLLKSLQLLRASIAMLQSPSIVLILATFLIRIPEVLATSQFFAQYVSKRFDWPLSKAGYLLTVRGIINTVILLVILPSLSKLLLRWQRPAVKDLTLARFSATFAATGAGIMAVSQVNFVVSGLALQTFGAGLAPLCRSLAASYLSPRDMSKLNTLIGIVETIGSLFAGPLKGVWLGLPYFGPAISFVLCLIGLLFVRSPEVDENPKDRQESAALRYRHVQVAGDHSHDTSTRT</sequence>
<evidence type="ECO:0000256" key="4">
    <source>
        <dbReference type="ARBA" id="ARBA00023136"/>
    </source>
</evidence>
<dbReference type="EMBL" id="ML742181">
    <property type="protein sequence ID" value="KAE8147984.1"/>
    <property type="molecule type" value="Genomic_DNA"/>
</dbReference>
<dbReference type="InterPro" id="IPR011701">
    <property type="entry name" value="MFS"/>
</dbReference>
<feature type="transmembrane region" description="Helical" evidence="5">
    <location>
        <begin position="157"/>
        <end position="180"/>
    </location>
</feature>
<feature type="transmembrane region" description="Helical" evidence="5">
    <location>
        <begin position="295"/>
        <end position="320"/>
    </location>
</feature>
<dbReference type="GO" id="GO:0016020">
    <property type="term" value="C:membrane"/>
    <property type="evidence" value="ECO:0007669"/>
    <property type="project" value="UniProtKB-SubCell"/>
</dbReference>
<evidence type="ECO:0000259" key="6">
    <source>
        <dbReference type="PROSITE" id="PS50850"/>
    </source>
</evidence>
<protein>
    <submittedName>
        <fullName evidence="7">MFS general substrate transporter</fullName>
    </submittedName>
</protein>
<gene>
    <name evidence="7" type="ORF">BDV25DRAFT_168734</name>
</gene>
<dbReference type="PROSITE" id="PS50850">
    <property type="entry name" value="MFS"/>
    <property type="match status" value="1"/>
</dbReference>
<accession>A0A5N6TNT3</accession>
<dbReference type="InterPro" id="IPR020846">
    <property type="entry name" value="MFS_dom"/>
</dbReference>
<feature type="transmembrane region" description="Helical" evidence="5">
    <location>
        <begin position="332"/>
        <end position="349"/>
    </location>
</feature>
<evidence type="ECO:0000256" key="5">
    <source>
        <dbReference type="SAM" id="Phobius"/>
    </source>
</evidence>
<keyword evidence="3 5" id="KW-1133">Transmembrane helix</keyword>
<dbReference type="SUPFAM" id="SSF103473">
    <property type="entry name" value="MFS general substrate transporter"/>
    <property type="match status" value="1"/>
</dbReference>
<dbReference type="Gene3D" id="1.20.1250.20">
    <property type="entry name" value="MFS general substrate transporter like domains"/>
    <property type="match status" value="1"/>
</dbReference>
<proteinExistence type="predicted"/>
<keyword evidence="4 5" id="KW-0472">Membrane</keyword>
<dbReference type="OrthoDB" id="194139at2759"/>
<evidence type="ECO:0000313" key="7">
    <source>
        <dbReference type="EMBL" id="KAE8147984.1"/>
    </source>
</evidence>
<feature type="transmembrane region" description="Helical" evidence="5">
    <location>
        <begin position="93"/>
        <end position="116"/>
    </location>
</feature>
<dbReference type="InterPro" id="IPR036259">
    <property type="entry name" value="MFS_trans_sf"/>
</dbReference>
<reference evidence="7 8" key="1">
    <citation type="submission" date="2019-04" db="EMBL/GenBank/DDBJ databases">
        <title>Friends and foes A comparative genomics study of 23 Aspergillus species from section Flavi.</title>
        <authorList>
            <consortium name="DOE Joint Genome Institute"/>
            <person name="Kjaerbolling I."/>
            <person name="Vesth T."/>
            <person name="Frisvad J.C."/>
            <person name="Nybo J.L."/>
            <person name="Theobald S."/>
            <person name="Kildgaard S."/>
            <person name="Isbrandt T."/>
            <person name="Kuo A."/>
            <person name="Sato A."/>
            <person name="Lyhne E.K."/>
            <person name="Kogle M.E."/>
            <person name="Wiebenga A."/>
            <person name="Kun R.S."/>
            <person name="Lubbers R.J."/>
            <person name="Makela M.R."/>
            <person name="Barry K."/>
            <person name="Chovatia M."/>
            <person name="Clum A."/>
            <person name="Daum C."/>
            <person name="Haridas S."/>
            <person name="He G."/>
            <person name="LaButti K."/>
            <person name="Lipzen A."/>
            <person name="Mondo S."/>
            <person name="Riley R."/>
            <person name="Salamov A."/>
            <person name="Simmons B.A."/>
            <person name="Magnuson J.K."/>
            <person name="Henrissat B."/>
            <person name="Mortensen U.H."/>
            <person name="Larsen T.O."/>
            <person name="Devries R.P."/>
            <person name="Grigoriev I.V."/>
            <person name="Machida M."/>
            <person name="Baker S.E."/>
            <person name="Andersen M.R."/>
        </authorList>
    </citation>
    <scope>NUCLEOTIDE SEQUENCE [LARGE SCALE GENOMIC DNA]</scope>
    <source>
        <strain evidence="7 8">IBT 18842</strain>
    </source>
</reference>
<feature type="transmembrane region" description="Helical" evidence="5">
    <location>
        <begin position="122"/>
        <end position="145"/>
    </location>
</feature>
<keyword evidence="2 5" id="KW-0812">Transmembrane</keyword>
<dbReference type="AlphaFoldDB" id="A0A5N6TNT3"/>
<evidence type="ECO:0000256" key="2">
    <source>
        <dbReference type="ARBA" id="ARBA00022692"/>
    </source>
</evidence>
<dbReference type="PANTHER" id="PTHR23507">
    <property type="entry name" value="ZGC:174356"/>
    <property type="match status" value="1"/>
</dbReference>
<feature type="transmembrane region" description="Helical" evidence="5">
    <location>
        <begin position="66"/>
        <end position="86"/>
    </location>
</feature>